<dbReference type="RefSeq" id="WP_002704943.1">
    <property type="nucleotide sequence ID" value="NZ_AGRW01000049.1"/>
</dbReference>
<sequence length="126" mass="13936">MKNILALFFSAVMFLSLFGCEIEPVETFYTVSGTYDEEFESCAFLHFEPGEEKIGSISDKDWGTVKTMLVTSCAQRHEWAKSEVESFLLGQGLSPSDASEKAGTLCSMEHGFWARRVGSGITCVVK</sequence>
<dbReference type="EMBL" id="AGRW01000049">
    <property type="protein sequence ID" value="EIC01596.1"/>
    <property type="molecule type" value="Genomic_DNA"/>
</dbReference>
<feature type="signal peptide" evidence="1">
    <location>
        <begin position="1"/>
        <end position="19"/>
    </location>
</feature>
<evidence type="ECO:0008006" key="4">
    <source>
        <dbReference type="Google" id="ProtNLM"/>
    </source>
</evidence>
<keyword evidence="3" id="KW-1185">Reference proteome</keyword>
<accession>H7ELQ5</accession>
<proteinExistence type="predicted"/>
<dbReference type="STRING" id="907348.TresaDRAFT_1205"/>
<feature type="chain" id="PRO_5003609250" description="Lipoprotein" evidence="1">
    <location>
        <begin position="20"/>
        <end position="126"/>
    </location>
</feature>
<dbReference type="AlphaFoldDB" id="H7ELQ5"/>
<organism evidence="2 3">
    <name type="scientific">Treponema saccharophilum DSM 2985</name>
    <dbReference type="NCBI Taxonomy" id="907348"/>
    <lineage>
        <taxon>Bacteria</taxon>
        <taxon>Pseudomonadati</taxon>
        <taxon>Spirochaetota</taxon>
        <taxon>Spirochaetia</taxon>
        <taxon>Spirochaetales</taxon>
        <taxon>Treponemataceae</taxon>
        <taxon>Treponema</taxon>
    </lineage>
</organism>
<evidence type="ECO:0000313" key="2">
    <source>
        <dbReference type="EMBL" id="EIC01596.1"/>
    </source>
</evidence>
<gene>
    <name evidence="2" type="ORF">TresaDRAFT_1205</name>
</gene>
<reference evidence="2 3" key="1">
    <citation type="submission" date="2011-09" db="EMBL/GenBank/DDBJ databases">
        <title>The draft genome of Treponema saccharophilum DSM 2985.</title>
        <authorList>
            <consortium name="US DOE Joint Genome Institute (JGI-PGF)"/>
            <person name="Lucas S."/>
            <person name="Copeland A."/>
            <person name="Lapidus A."/>
            <person name="Glavina del Rio T."/>
            <person name="Dalin E."/>
            <person name="Tice H."/>
            <person name="Bruce D."/>
            <person name="Goodwin L."/>
            <person name="Pitluck S."/>
            <person name="Peters L."/>
            <person name="Kyrpides N."/>
            <person name="Mavromatis K."/>
            <person name="Ivanova N."/>
            <person name="Markowitz V."/>
            <person name="Cheng J.-F."/>
            <person name="Hugenholtz P."/>
            <person name="Woyke T."/>
            <person name="Wu D."/>
            <person name="Gronow S."/>
            <person name="Wellnitz S."/>
            <person name="Brambilla E."/>
            <person name="Klenk H.-P."/>
            <person name="Eisen J.A."/>
        </authorList>
    </citation>
    <scope>NUCLEOTIDE SEQUENCE [LARGE SCALE GENOMIC DNA]</scope>
    <source>
        <strain evidence="2 3">DSM 2985</strain>
    </source>
</reference>
<evidence type="ECO:0000256" key="1">
    <source>
        <dbReference type="SAM" id="SignalP"/>
    </source>
</evidence>
<keyword evidence="1" id="KW-0732">Signal</keyword>
<name>H7ELQ5_9SPIR</name>
<protein>
    <recommendedName>
        <fullName evidence="4">Lipoprotein</fullName>
    </recommendedName>
</protein>
<dbReference type="PATRIC" id="fig|907348.3.peg.1848"/>
<dbReference type="PROSITE" id="PS51257">
    <property type="entry name" value="PROKAR_LIPOPROTEIN"/>
    <property type="match status" value="1"/>
</dbReference>
<comment type="caution">
    <text evidence="2">The sequence shown here is derived from an EMBL/GenBank/DDBJ whole genome shotgun (WGS) entry which is preliminary data.</text>
</comment>
<dbReference type="Proteomes" id="UP000003571">
    <property type="component" value="Unassembled WGS sequence"/>
</dbReference>
<evidence type="ECO:0000313" key="3">
    <source>
        <dbReference type="Proteomes" id="UP000003571"/>
    </source>
</evidence>